<name>A0A5B9DE52_9ARCH</name>
<dbReference type="KEGG" id="psyt:DSAG12_03127"/>
<keyword evidence="3" id="KW-1185">Reference proteome</keyword>
<organism evidence="2 3">
    <name type="scientific">Promethearchaeum syntrophicum</name>
    <dbReference type="NCBI Taxonomy" id="2594042"/>
    <lineage>
        <taxon>Archaea</taxon>
        <taxon>Promethearchaeati</taxon>
        <taxon>Promethearchaeota</taxon>
        <taxon>Promethearchaeia</taxon>
        <taxon>Promethearchaeales</taxon>
        <taxon>Promethearchaeaceae</taxon>
        <taxon>Promethearchaeum</taxon>
    </lineage>
</organism>
<sequence length="233" mass="27879">MTSPQFIKDINKHFLIRSLHNRAKIHSKLLRMNLNEQILININFLTVPFFKFDAYREHYEFIEKKNPYHPIPYSFNDFALAYIAAENGFGLVSYDHHLLTQITAYLDYDCYWPQDIDKIPSDSMVLLDTNIFVHLIEMENSEQKTEIMAMFEKNQSITFILTDHIFEELCSVYEKKFQKQDSEDVRKKFLDDFNTFESTNKYRTLLKKMKKKSQGRSVNVCSRYRKSYRSLNS</sequence>
<dbReference type="Proteomes" id="UP000321408">
    <property type="component" value="Chromosome"/>
</dbReference>
<dbReference type="Gene3D" id="3.40.50.1010">
    <property type="entry name" value="5'-nuclease"/>
    <property type="match status" value="1"/>
</dbReference>
<feature type="domain" description="PIN" evidence="1">
    <location>
        <begin position="125"/>
        <end position="212"/>
    </location>
</feature>
<gene>
    <name evidence="2" type="ORF">DSAG12_03127</name>
</gene>
<evidence type="ECO:0000259" key="1">
    <source>
        <dbReference type="Pfam" id="PF01850"/>
    </source>
</evidence>
<reference evidence="2 3" key="1">
    <citation type="journal article" date="2020" name="Nature">
        <title>Isolation of an archaeon at the prokaryote-eukaryote interface.</title>
        <authorList>
            <person name="Imachi H."/>
            <person name="Nobu M.K."/>
            <person name="Nakahara N."/>
            <person name="Morono Y."/>
            <person name="Ogawara M."/>
            <person name="Takaki Y."/>
            <person name="Takano Y."/>
            <person name="Uematsu K."/>
            <person name="Ikuta T."/>
            <person name="Ito M."/>
            <person name="Matsui Y."/>
            <person name="Miyazaki M."/>
            <person name="Murata K."/>
            <person name="Saito Y."/>
            <person name="Sakai S."/>
            <person name="Song C."/>
            <person name="Tasumi E."/>
            <person name="Yamanaka Y."/>
            <person name="Yamaguchi T."/>
            <person name="Kamagata Y."/>
            <person name="Tamaki H."/>
            <person name="Takai K."/>
        </authorList>
    </citation>
    <scope>NUCLEOTIDE SEQUENCE [LARGE SCALE GENOMIC DNA]</scope>
    <source>
        <strain evidence="2 3">MK-D1</strain>
    </source>
</reference>
<evidence type="ECO:0000313" key="2">
    <source>
        <dbReference type="EMBL" id="QEE17295.1"/>
    </source>
</evidence>
<dbReference type="AlphaFoldDB" id="A0A5B9DE52"/>
<dbReference type="GeneID" id="41331097"/>
<proteinExistence type="predicted"/>
<protein>
    <submittedName>
        <fullName evidence="2">PIN domain-containing protein</fullName>
    </submittedName>
</protein>
<dbReference type="RefSeq" id="WP_147664191.1">
    <property type="nucleotide sequence ID" value="NZ_CP042905.2"/>
</dbReference>
<dbReference type="InterPro" id="IPR002716">
    <property type="entry name" value="PIN_dom"/>
</dbReference>
<evidence type="ECO:0000313" key="3">
    <source>
        <dbReference type="Proteomes" id="UP000321408"/>
    </source>
</evidence>
<dbReference type="EMBL" id="CP042905">
    <property type="protein sequence ID" value="QEE17295.1"/>
    <property type="molecule type" value="Genomic_DNA"/>
</dbReference>
<dbReference type="Pfam" id="PF01850">
    <property type="entry name" value="PIN"/>
    <property type="match status" value="1"/>
</dbReference>
<reference evidence="2 3" key="2">
    <citation type="journal article" date="2024" name="Int. J. Syst. Evol. Microbiol.">
        <title>Promethearchaeum syntrophicum gen. nov., sp. nov., an anaerobic, obligately syntrophic archaeon, the first isolate of the lineage 'Asgard' archaea, and proposal of the new archaeal phylum Promethearchaeota phyl. nov. and kingdom Promethearchaeati regn. nov.</title>
        <authorList>
            <person name="Imachi H."/>
            <person name="Nobu M.K."/>
            <person name="Kato S."/>
            <person name="Takaki Y."/>
            <person name="Miyazaki M."/>
            <person name="Miyata M."/>
            <person name="Ogawara M."/>
            <person name="Saito Y."/>
            <person name="Sakai S."/>
            <person name="Tahara Y.O."/>
            <person name="Takano Y."/>
            <person name="Tasumi E."/>
            <person name="Uematsu K."/>
            <person name="Yoshimura T."/>
            <person name="Itoh T."/>
            <person name="Ohkuma M."/>
            <person name="Takai K."/>
        </authorList>
    </citation>
    <scope>NUCLEOTIDE SEQUENCE [LARGE SCALE GENOMIC DNA]</scope>
    <source>
        <strain evidence="2 3">MK-D1</strain>
    </source>
</reference>
<accession>A0A5B9DE52</accession>